<name>A0A0M0BRG9_9ARCH</name>
<dbReference type="GO" id="GO:0003995">
    <property type="term" value="F:acyl-CoA dehydrogenase activity"/>
    <property type="evidence" value="ECO:0007669"/>
    <property type="project" value="TreeGrafter"/>
</dbReference>
<organism evidence="2 3">
    <name type="scientific">miscellaneous Crenarchaeota group-15 archaeon DG-45</name>
    <dbReference type="NCBI Taxonomy" id="1685127"/>
    <lineage>
        <taxon>Archaea</taxon>
        <taxon>Candidatus Bathyarchaeota</taxon>
        <taxon>MCG-15</taxon>
    </lineage>
</organism>
<dbReference type="InterPro" id="IPR037069">
    <property type="entry name" value="AcylCoA_DH/ox_N_sf"/>
</dbReference>
<evidence type="ECO:0000313" key="3">
    <source>
        <dbReference type="Proteomes" id="UP000037210"/>
    </source>
</evidence>
<proteinExistence type="predicted"/>
<dbReference type="GO" id="GO:0050660">
    <property type="term" value="F:flavin adenine dinucleotide binding"/>
    <property type="evidence" value="ECO:0007669"/>
    <property type="project" value="InterPro"/>
</dbReference>
<dbReference type="PANTHER" id="PTHR43884:SF12">
    <property type="entry name" value="ISOVALERYL-COA DEHYDROGENASE, MITOCHONDRIAL-RELATED"/>
    <property type="match status" value="1"/>
</dbReference>
<dbReference type="Pfam" id="PF02771">
    <property type="entry name" value="Acyl-CoA_dh_N"/>
    <property type="match status" value="1"/>
</dbReference>
<sequence length="74" mass="8274">MNFELTDEQKDIRNAARAFCDGHFTKELALHCDREEAFPTELHGKAADLGFLGIHFPEEYGGQGYGFLENAIVA</sequence>
<feature type="domain" description="Acyl-CoA dehydrogenase/oxidase N-terminal" evidence="1">
    <location>
        <begin position="6"/>
        <end position="74"/>
    </location>
</feature>
<feature type="non-terminal residue" evidence="2">
    <location>
        <position position="74"/>
    </location>
</feature>
<reference evidence="2 3" key="1">
    <citation type="submission" date="2015-06" db="EMBL/GenBank/DDBJ databases">
        <title>New insights into the roles of widespread benthic archaea in carbon and nitrogen cycling.</title>
        <authorList>
            <person name="Lazar C.S."/>
            <person name="Baker B.J."/>
            <person name="Seitz K.W."/>
            <person name="Hyde A.S."/>
            <person name="Dick G.J."/>
            <person name="Hinrichs K.-U."/>
            <person name="Teske A.P."/>
        </authorList>
    </citation>
    <scope>NUCLEOTIDE SEQUENCE [LARGE SCALE GENOMIC DNA]</scope>
    <source>
        <strain evidence="2">DG-45</strain>
    </source>
</reference>
<dbReference type="AlphaFoldDB" id="A0A0M0BRG9"/>
<dbReference type="SUPFAM" id="SSF56645">
    <property type="entry name" value="Acyl-CoA dehydrogenase NM domain-like"/>
    <property type="match status" value="1"/>
</dbReference>
<protein>
    <submittedName>
        <fullName evidence="2">Acyl-CoA dehydrogenase</fullName>
    </submittedName>
</protein>
<dbReference type="InterPro" id="IPR009100">
    <property type="entry name" value="AcylCoA_DH/oxidase_NM_dom_sf"/>
</dbReference>
<evidence type="ECO:0000259" key="1">
    <source>
        <dbReference type="Pfam" id="PF02771"/>
    </source>
</evidence>
<dbReference type="EMBL" id="LFWZ01000015">
    <property type="protein sequence ID" value="KON31019.1"/>
    <property type="molecule type" value="Genomic_DNA"/>
</dbReference>
<dbReference type="PANTHER" id="PTHR43884">
    <property type="entry name" value="ACYL-COA DEHYDROGENASE"/>
    <property type="match status" value="1"/>
</dbReference>
<evidence type="ECO:0000313" key="2">
    <source>
        <dbReference type="EMBL" id="KON31019.1"/>
    </source>
</evidence>
<accession>A0A0M0BRG9</accession>
<dbReference type="Gene3D" id="1.10.540.10">
    <property type="entry name" value="Acyl-CoA dehydrogenase/oxidase, N-terminal domain"/>
    <property type="match status" value="1"/>
</dbReference>
<dbReference type="Proteomes" id="UP000037210">
    <property type="component" value="Unassembled WGS sequence"/>
</dbReference>
<comment type="caution">
    <text evidence="2">The sequence shown here is derived from an EMBL/GenBank/DDBJ whole genome shotgun (WGS) entry which is preliminary data.</text>
</comment>
<dbReference type="InterPro" id="IPR013786">
    <property type="entry name" value="AcylCoA_DH/ox_N"/>
</dbReference>
<gene>
    <name evidence="2" type="ORF">AC482_02170</name>
</gene>